<evidence type="ECO:0000313" key="10">
    <source>
        <dbReference type="Proteomes" id="UP000015105"/>
    </source>
</evidence>
<feature type="compositionally biased region" description="Low complexity" evidence="7">
    <location>
        <begin position="324"/>
        <end position="342"/>
    </location>
</feature>
<dbReference type="PANTHER" id="PTHR33077">
    <property type="entry name" value="PROTEIN TIFY 4A-RELATED-RELATED"/>
    <property type="match status" value="1"/>
</dbReference>
<dbReference type="STRING" id="200361.A0A453J956"/>
<evidence type="ECO:0000313" key="9">
    <source>
        <dbReference type="EnsemblPlants" id="AET4Gv20837500.5"/>
    </source>
</evidence>
<feature type="compositionally biased region" description="Basic residues" evidence="7">
    <location>
        <begin position="98"/>
        <end position="108"/>
    </location>
</feature>
<keyword evidence="6" id="KW-0539">Nucleus</keyword>
<feature type="domain" description="Tify" evidence="8">
    <location>
        <begin position="153"/>
        <end position="187"/>
    </location>
</feature>
<keyword evidence="3" id="KW-0832">Ubl conjugation</keyword>
<reference evidence="9" key="3">
    <citation type="journal article" date="2017" name="Nature">
        <title>Genome sequence of the progenitor of the wheat D genome Aegilops tauschii.</title>
        <authorList>
            <person name="Luo M.C."/>
            <person name="Gu Y.Q."/>
            <person name="Puiu D."/>
            <person name="Wang H."/>
            <person name="Twardziok S.O."/>
            <person name="Deal K.R."/>
            <person name="Huo N."/>
            <person name="Zhu T."/>
            <person name="Wang L."/>
            <person name="Wang Y."/>
            <person name="McGuire P.E."/>
            <person name="Liu S."/>
            <person name="Long H."/>
            <person name="Ramasamy R.K."/>
            <person name="Rodriguez J.C."/>
            <person name="Van S.L."/>
            <person name="Yuan L."/>
            <person name="Wang Z."/>
            <person name="Xia Z."/>
            <person name="Xiao L."/>
            <person name="Anderson O.D."/>
            <person name="Ouyang S."/>
            <person name="Liang Y."/>
            <person name="Zimin A.V."/>
            <person name="Pertea G."/>
            <person name="Qi P."/>
            <person name="Bennetzen J.L."/>
            <person name="Dai X."/>
            <person name="Dawson M.W."/>
            <person name="Muller H.G."/>
            <person name="Kugler K."/>
            <person name="Rivarola-Duarte L."/>
            <person name="Spannagl M."/>
            <person name="Mayer K.F.X."/>
            <person name="Lu F.H."/>
            <person name="Bevan M.W."/>
            <person name="Leroy P."/>
            <person name="Li P."/>
            <person name="You F.M."/>
            <person name="Sun Q."/>
            <person name="Liu Z."/>
            <person name="Lyons E."/>
            <person name="Wicker T."/>
            <person name="Salzberg S.L."/>
            <person name="Devos K.M."/>
            <person name="Dvorak J."/>
        </authorList>
    </citation>
    <scope>NUCLEOTIDE SEQUENCE [LARGE SCALE GENOMIC DNA]</scope>
    <source>
        <strain evidence="9">cv. AL8/78</strain>
    </source>
</reference>
<feature type="compositionally biased region" description="Low complexity" evidence="7">
    <location>
        <begin position="253"/>
        <end position="276"/>
    </location>
</feature>
<dbReference type="Gramene" id="AET4Gv20837500.5">
    <property type="protein sequence ID" value="AET4Gv20837500.5"/>
    <property type="gene ID" value="AET4Gv20837500"/>
</dbReference>
<sequence>SMEIRSSHHPEEATGSLMRPGSGRCSLPSPFRLCTSIEPSISLVLLHSDYPPGLLQRGGAAAAAAHRRQFQPIPAPFMSFRPPLADTPAPHHQGQLRFHGHGGPRPYHRPQPPPGSNPGAADGAASTTQQRFTANSAVYRSAVGVYAPSRRIWNPKSTLMTMFYNGAVNVFDVPVDKAQEIMVLASRASVSTPPRPTEIQKSGSHVPANTRFAVPDPRKAFATNVSTISSRIPAVPQAPTHSRSTPSGYQNYTPAPTTSSVAPSSVVPPVSRASSAQRPMQQASSVAVAEPIRPIAVRQSRKASLARFLEKRKERVSSATPYQLSKSPLESSGSLGSASTPSRLSSADNAPPNNNCQESMSYVSNDAMLAIPHRVVIELE</sequence>
<keyword evidence="4" id="KW-0805">Transcription regulation</keyword>
<dbReference type="PROSITE" id="PS51320">
    <property type="entry name" value="TIFY"/>
    <property type="match status" value="1"/>
</dbReference>
<feature type="compositionally biased region" description="Polar residues" evidence="7">
    <location>
        <begin position="239"/>
        <end position="252"/>
    </location>
</feature>
<dbReference type="AlphaFoldDB" id="A0A453J956"/>
<dbReference type="GO" id="GO:0005634">
    <property type="term" value="C:nucleus"/>
    <property type="evidence" value="ECO:0007669"/>
    <property type="project" value="UniProtKB-SubCell"/>
</dbReference>
<name>A0A453J956_AEGTS</name>
<keyword evidence="5" id="KW-0804">Transcription</keyword>
<dbReference type="GO" id="GO:0031347">
    <property type="term" value="P:regulation of defense response"/>
    <property type="evidence" value="ECO:0007669"/>
    <property type="project" value="UniProtKB-UniRule"/>
</dbReference>
<comment type="domain">
    <text evidence="6">The jas domain is required for interaction with COI1.</text>
</comment>
<dbReference type="EnsemblPlants" id="AET4Gv20837500.5">
    <property type="protein sequence ID" value="AET4Gv20837500.5"/>
    <property type="gene ID" value="AET4Gv20837500"/>
</dbReference>
<feature type="region of interest" description="Disordered" evidence="7">
    <location>
        <begin position="191"/>
        <end position="211"/>
    </location>
</feature>
<keyword evidence="2 6" id="KW-1184">Jasmonic acid signaling pathway</keyword>
<reference evidence="9" key="5">
    <citation type="journal article" date="2021" name="G3 (Bethesda)">
        <title>Aegilops tauschii genome assembly Aet v5.0 features greater sequence contiguity and improved annotation.</title>
        <authorList>
            <person name="Wang L."/>
            <person name="Zhu T."/>
            <person name="Rodriguez J.C."/>
            <person name="Deal K.R."/>
            <person name="Dubcovsky J."/>
            <person name="McGuire P.E."/>
            <person name="Lux T."/>
            <person name="Spannagl M."/>
            <person name="Mayer K.F.X."/>
            <person name="Baldrich P."/>
            <person name="Meyers B.C."/>
            <person name="Huo N."/>
            <person name="Gu Y.Q."/>
            <person name="Zhou H."/>
            <person name="Devos K.M."/>
            <person name="Bennetzen J.L."/>
            <person name="Unver T."/>
            <person name="Budak H."/>
            <person name="Gulick P.J."/>
            <person name="Galiba G."/>
            <person name="Kalapos B."/>
            <person name="Nelson D.R."/>
            <person name="Li P."/>
            <person name="You F.M."/>
            <person name="Luo M.C."/>
            <person name="Dvorak J."/>
        </authorList>
    </citation>
    <scope>NUCLEOTIDE SEQUENCE [LARGE SCALE GENOMIC DNA]</scope>
    <source>
        <strain evidence="9">cv. AL8/78</strain>
    </source>
</reference>
<dbReference type="InterPro" id="IPR018467">
    <property type="entry name" value="CCT_CS"/>
</dbReference>
<feature type="region of interest" description="Disordered" evidence="7">
    <location>
        <begin position="1"/>
        <end position="22"/>
    </location>
</feature>
<dbReference type="InterPro" id="IPR010399">
    <property type="entry name" value="Tify_dom"/>
</dbReference>
<dbReference type="GO" id="GO:0009611">
    <property type="term" value="P:response to wounding"/>
    <property type="evidence" value="ECO:0007669"/>
    <property type="project" value="UniProtKB-UniRule"/>
</dbReference>
<dbReference type="Pfam" id="PF06200">
    <property type="entry name" value="tify"/>
    <property type="match status" value="1"/>
</dbReference>
<keyword evidence="10" id="KW-1185">Reference proteome</keyword>
<feature type="region of interest" description="Disordered" evidence="7">
    <location>
        <begin position="233"/>
        <end position="287"/>
    </location>
</feature>
<dbReference type="Pfam" id="PF09425">
    <property type="entry name" value="Jas_motif"/>
    <property type="match status" value="1"/>
</dbReference>
<reference evidence="10" key="1">
    <citation type="journal article" date="2014" name="Science">
        <title>Ancient hybridizations among the ancestral genomes of bread wheat.</title>
        <authorList>
            <consortium name="International Wheat Genome Sequencing Consortium,"/>
            <person name="Marcussen T."/>
            <person name="Sandve S.R."/>
            <person name="Heier L."/>
            <person name="Spannagl M."/>
            <person name="Pfeifer M."/>
            <person name="Jakobsen K.S."/>
            <person name="Wulff B.B."/>
            <person name="Steuernagel B."/>
            <person name="Mayer K.F."/>
            <person name="Olsen O.A."/>
        </authorList>
    </citation>
    <scope>NUCLEOTIDE SEQUENCE [LARGE SCALE GENOMIC DNA]</scope>
    <source>
        <strain evidence="10">cv. AL8/78</strain>
    </source>
</reference>
<dbReference type="GO" id="GO:2000022">
    <property type="term" value="P:regulation of jasmonic acid mediated signaling pathway"/>
    <property type="evidence" value="ECO:0007669"/>
    <property type="project" value="UniProtKB-UniRule"/>
</dbReference>
<feature type="compositionally biased region" description="Polar residues" evidence="7">
    <location>
        <begin position="343"/>
        <end position="359"/>
    </location>
</feature>
<comment type="similarity">
    <text evidence="1 6">Belongs to the TIFY/JAZ family.</text>
</comment>
<comment type="subcellular location">
    <subcellularLocation>
        <location evidence="6">Nucleus</location>
    </subcellularLocation>
</comment>
<evidence type="ECO:0000256" key="1">
    <source>
        <dbReference type="ARBA" id="ARBA00008614"/>
    </source>
</evidence>
<proteinExistence type="inferred from homology"/>
<evidence type="ECO:0000256" key="3">
    <source>
        <dbReference type="ARBA" id="ARBA00022843"/>
    </source>
</evidence>
<dbReference type="SMART" id="SM00979">
    <property type="entry name" value="TIFY"/>
    <property type="match status" value="1"/>
</dbReference>
<accession>A0A453J956</accession>
<reference evidence="10" key="2">
    <citation type="journal article" date="2017" name="Nat. Plants">
        <title>The Aegilops tauschii genome reveals multiple impacts of transposons.</title>
        <authorList>
            <person name="Zhao G."/>
            <person name="Zou C."/>
            <person name="Li K."/>
            <person name="Wang K."/>
            <person name="Li T."/>
            <person name="Gao L."/>
            <person name="Zhang X."/>
            <person name="Wang H."/>
            <person name="Yang Z."/>
            <person name="Liu X."/>
            <person name="Jiang W."/>
            <person name="Mao L."/>
            <person name="Kong X."/>
            <person name="Jiao Y."/>
            <person name="Jia J."/>
        </authorList>
    </citation>
    <scope>NUCLEOTIDE SEQUENCE [LARGE SCALE GENOMIC DNA]</scope>
    <source>
        <strain evidence="10">cv. AL8/78</strain>
    </source>
</reference>
<reference evidence="9" key="4">
    <citation type="submission" date="2019-03" db="UniProtKB">
        <authorList>
            <consortium name="EnsemblPlants"/>
        </authorList>
    </citation>
    <scope>IDENTIFICATION</scope>
</reference>
<evidence type="ECO:0000256" key="7">
    <source>
        <dbReference type="SAM" id="MobiDB-lite"/>
    </source>
</evidence>
<feature type="region of interest" description="Disordered" evidence="7">
    <location>
        <begin position="316"/>
        <end position="359"/>
    </location>
</feature>
<dbReference type="PANTHER" id="PTHR33077:SF90">
    <property type="entry name" value="PROTEIN TIFY 7"/>
    <property type="match status" value="1"/>
</dbReference>
<organism evidence="9 10">
    <name type="scientific">Aegilops tauschii subsp. strangulata</name>
    <name type="common">Goatgrass</name>
    <dbReference type="NCBI Taxonomy" id="200361"/>
    <lineage>
        <taxon>Eukaryota</taxon>
        <taxon>Viridiplantae</taxon>
        <taxon>Streptophyta</taxon>
        <taxon>Embryophyta</taxon>
        <taxon>Tracheophyta</taxon>
        <taxon>Spermatophyta</taxon>
        <taxon>Magnoliopsida</taxon>
        <taxon>Liliopsida</taxon>
        <taxon>Poales</taxon>
        <taxon>Poaceae</taxon>
        <taxon>BOP clade</taxon>
        <taxon>Pooideae</taxon>
        <taxon>Triticodae</taxon>
        <taxon>Triticeae</taxon>
        <taxon>Triticinae</taxon>
        <taxon>Aegilops</taxon>
    </lineage>
</organism>
<evidence type="ECO:0000256" key="4">
    <source>
        <dbReference type="ARBA" id="ARBA00023015"/>
    </source>
</evidence>
<evidence type="ECO:0000256" key="5">
    <source>
        <dbReference type="ARBA" id="ARBA00023163"/>
    </source>
</evidence>
<evidence type="ECO:0000259" key="8">
    <source>
        <dbReference type="PROSITE" id="PS51320"/>
    </source>
</evidence>
<dbReference type="Proteomes" id="UP000015105">
    <property type="component" value="Chromosome 4D"/>
</dbReference>
<dbReference type="InterPro" id="IPR040390">
    <property type="entry name" value="TIFY/JAZ"/>
</dbReference>
<protein>
    <recommendedName>
        <fullName evidence="6">Protein TIFY</fullName>
    </recommendedName>
    <alternativeName>
        <fullName evidence="6">Jasmonate ZIM domain-containing protein</fullName>
    </alternativeName>
</protein>
<evidence type="ECO:0000256" key="2">
    <source>
        <dbReference type="ARBA" id="ARBA00022819"/>
    </source>
</evidence>
<feature type="compositionally biased region" description="Basic and acidic residues" evidence="7">
    <location>
        <begin position="1"/>
        <end position="12"/>
    </location>
</feature>
<evidence type="ECO:0000256" key="6">
    <source>
        <dbReference type="RuleBase" id="RU369065"/>
    </source>
</evidence>
<comment type="function">
    <text evidence="6">Repressor of jasmonate responses.</text>
</comment>
<feature type="region of interest" description="Disordered" evidence="7">
    <location>
        <begin position="81"/>
        <end position="129"/>
    </location>
</feature>